<name>A0A8J5TM56_ZIZPA</name>
<sequence>MDKWVVEARATSSWQTPMDYDDTDFQSQNFHLAGEENSKFPPGFFFSVQGPSSSWIEVLSTGSIIVDFSSSAGESCSINRTSNVWSEATSTESVDMLLKSVGENEMTGIMDGNVHRQISSMDNQTDPSSMQPKSSNSPTDSIVVPVENDHSQSTCSEMMEDPSRIQPQLEHIIPFSVDGKDEQAVGSSLSDRNSNYMLESVAERCISGRSSSPKNTSESYPDVDSYFEVVHDDDSLDNLNIHSSGVDSRKLNNEPFSDLAPLQNIYSTHSYHFEQEDNQESGVGVTTQGSEVCHMIENKDGLRDLQNLSGMTQPLGTSNLISEVSNALLLESSDGLLEAITNPVKMLHKSDDTTKTTISTPQPSFLLVEHAAEDIKGSVGRSSESVVKKFGSSEEPDSAKSHQPELDSRNSNPHPVIPLPTKKDEFIQSPKGKQLAHVNGVPEETKADGMADVSISTSDESKHGMLEKHQDSVNNLCSCVMEENTTMEEIPALTGNIVHIVESGKKATASASATEDKLDSSGNIVSDNSPAGLLEEKDLSISFKEGATPALEDDPGYQRFVSPQSGHHKKKSTSLYISRNNIDSTAVTSTLNALRDKLDSSEGIAPNDFSAVLLDEKVSSMNHEGLLKEDDQSNLEVGDHNIASTVSEPLRKGSVGSVNTQTDAVPEIPQCEEHASSSGNLITNETQDKPGNYQDTCPQKFQSVGPLMQLEHHEDLVAPSSALVISSEKAEQKTGQTPLNGVDDLSVQLQGLGIIHAVPELWAALEATVEAAEEPVAEDPITNNSCYLSYIIIPNIT</sequence>
<feature type="region of interest" description="Disordered" evidence="1">
    <location>
        <begin position="547"/>
        <end position="574"/>
    </location>
</feature>
<comment type="caution">
    <text evidence="2">The sequence shown here is derived from an EMBL/GenBank/DDBJ whole genome shotgun (WGS) entry which is preliminary data.</text>
</comment>
<gene>
    <name evidence="2" type="ORF">GUJ93_ZPchr0010g11004</name>
</gene>
<feature type="compositionally biased region" description="Basic and acidic residues" evidence="1">
    <location>
        <begin position="397"/>
        <end position="408"/>
    </location>
</feature>
<dbReference type="PANTHER" id="PTHR48429">
    <property type="entry name" value="AGENET DOMAIN-CONTAINING PROTEIN"/>
    <property type="match status" value="1"/>
</dbReference>
<feature type="region of interest" description="Disordered" evidence="1">
    <location>
        <begin position="119"/>
        <end position="142"/>
    </location>
</feature>
<dbReference type="AlphaFoldDB" id="A0A8J5TM56"/>
<keyword evidence="3" id="KW-1185">Reference proteome</keyword>
<dbReference type="Proteomes" id="UP000729402">
    <property type="component" value="Unassembled WGS sequence"/>
</dbReference>
<dbReference type="PANTHER" id="PTHR48429:SF1">
    <property type="entry name" value="AGENET DOMAIN-CONTAINING PROTEIN"/>
    <property type="match status" value="1"/>
</dbReference>
<evidence type="ECO:0000313" key="3">
    <source>
        <dbReference type="Proteomes" id="UP000729402"/>
    </source>
</evidence>
<evidence type="ECO:0000256" key="1">
    <source>
        <dbReference type="SAM" id="MobiDB-lite"/>
    </source>
</evidence>
<dbReference type="OrthoDB" id="433924at2759"/>
<dbReference type="EMBL" id="JAAALK010000082">
    <property type="protein sequence ID" value="KAG8083796.1"/>
    <property type="molecule type" value="Genomic_DNA"/>
</dbReference>
<accession>A0A8J5TM56</accession>
<feature type="compositionally biased region" description="Polar residues" evidence="1">
    <location>
        <begin position="119"/>
        <end position="140"/>
    </location>
</feature>
<organism evidence="2 3">
    <name type="scientific">Zizania palustris</name>
    <name type="common">Northern wild rice</name>
    <dbReference type="NCBI Taxonomy" id="103762"/>
    <lineage>
        <taxon>Eukaryota</taxon>
        <taxon>Viridiplantae</taxon>
        <taxon>Streptophyta</taxon>
        <taxon>Embryophyta</taxon>
        <taxon>Tracheophyta</taxon>
        <taxon>Spermatophyta</taxon>
        <taxon>Magnoliopsida</taxon>
        <taxon>Liliopsida</taxon>
        <taxon>Poales</taxon>
        <taxon>Poaceae</taxon>
        <taxon>BOP clade</taxon>
        <taxon>Oryzoideae</taxon>
        <taxon>Oryzeae</taxon>
        <taxon>Zizaniinae</taxon>
        <taxon>Zizania</taxon>
    </lineage>
</organism>
<dbReference type="InterPro" id="IPR055274">
    <property type="entry name" value="SWO1"/>
</dbReference>
<protein>
    <submittedName>
        <fullName evidence="2">Uncharacterized protein</fullName>
    </submittedName>
</protein>
<feature type="region of interest" description="Disordered" evidence="1">
    <location>
        <begin position="377"/>
        <end position="422"/>
    </location>
</feature>
<reference evidence="2" key="2">
    <citation type="submission" date="2021-02" db="EMBL/GenBank/DDBJ databases">
        <authorList>
            <person name="Kimball J.A."/>
            <person name="Haas M.W."/>
            <person name="Macchietto M."/>
            <person name="Kono T."/>
            <person name="Duquette J."/>
            <person name="Shao M."/>
        </authorList>
    </citation>
    <scope>NUCLEOTIDE SEQUENCE</scope>
    <source>
        <tissue evidence="2">Fresh leaf tissue</tissue>
    </source>
</reference>
<reference evidence="2" key="1">
    <citation type="journal article" date="2021" name="bioRxiv">
        <title>Whole Genome Assembly and Annotation of Northern Wild Rice, Zizania palustris L., Supports a Whole Genome Duplication in the Zizania Genus.</title>
        <authorList>
            <person name="Haas M."/>
            <person name="Kono T."/>
            <person name="Macchietto M."/>
            <person name="Millas R."/>
            <person name="McGilp L."/>
            <person name="Shao M."/>
            <person name="Duquette J."/>
            <person name="Hirsch C.N."/>
            <person name="Kimball J."/>
        </authorList>
    </citation>
    <scope>NUCLEOTIDE SEQUENCE</scope>
    <source>
        <tissue evidence="2">Fresh leaf tissue</tissue>
    </source>
</reference>
<proteinExistence type="predicted"/>
<evidence type="ECO:0000313" key="2">
    <source>
        <dbReference type="EMBL" id="KAG8083796.1"/>
    </source>
</evidence>